<protein>
    <recommendedName>
        <fullName evidence="6 7">Ribonuclease P protein component</fullName>
        <shortName evidence="6">RNase P protein</shortName>
        <shortName evidence="6">RNaseP protein</shortName>
        <ecNumber evidence="6 7">3.1.26.5</ecNumber>
    </recommendedName>
    <alternativeName>
        <fullName evidence="6">Protein C5</fullName>
    </alternativeName>
</protein>
<dbReference type="GO" id="GO:0042781">
    <property type="term" value="F:3'-tRNA processing endoribonuclease activity"/>
    <property type="evidence" value="ECO:0007669"/>
    <property type="project" value="TreeGrafter"/>
</dbReference>
<sequence>MKKIYRLRKRRDFNYTYKKGKSVANQYLVLVYRRSGLPVTRAGFSVSKKFGKSVKRNRIRRQLKEIYRKRIPYVKEGFDLIFVVRKNARDVEFSKIEEAVDNLLRRAELFKEMG</sequence>
<comment type="subunit">
    <text evidence="6">Consists of a catalytic RNA component (M1 or rnpB) and a protein subunit.</text>
</comment>
<dbReference type="InterPro" id="IPR014721">
    <property type="entry name" value="Ribsml_uS5_D2-typ_fold_subgr"/>
</dbReference>
<dbReference type="PANTHER" id="PTHR33992:SF1">
    <property type="entry name" value="RIBONUCLEASE P PROTEIN COMPONENT"/>
    <property type="match status" value="1"/>
</dbReference>
<dbReference type="STRING" id="937334.SAMN05444406_12126"/>
<dbReference type="NCBIfam" id="TIGR00188">
    <property type="entry name" value="rnpA"/>
    <property type="match status" value="1"/>
</dbReference>
<evidence type="ECO:0000256" key="6">
    <source>
        <dbReference type="HAMAP-Rule" id="MF_00227"/>
    </source>
</evidence>
<keyword evidence="1 6" id="KW-0819">tRNA processing</keyword>
<keyword evidence="2 6" id="KW-0540">Nuclease</keyword>
<name>A0A1I5X222_9FIRM</name>
<dbReference type="GO" id="GO:0004526">
    <property type="term" value="F:ribonuclease P activity"/>
    <property type="evidence" value="ECO:0007669"/>
    <property type="project" value="UniProtKB-UniRule"/>
</dbReference>
<evidence type="ECO:0000313" key="9">
    <source>
        <dbReference type="Proteomes" id="UP000198577"/>
    </source>
</evidence>
<dbReference type="Proteomes" id="UP000198577">
    <property type="component" value="Unassembled WGS sequence"/>
</dbReference>
<keyword evidence="9" id="KW-1185">Reference proteome</keyword>
<comment type="similarity">
    <text evidence="6">Belongs to the RnpA family.</text>
</comment>
<organism evidence="8 9">
    <name type="scientific">Caldicoprobacter faecalis</name>
    <dbReference type="NCBI Taxonomy" id="937334"/>
    <lineage>
        <taxon>Bacteria</taxon>
        <taxon>Bacillati</taxon>
        <taxon>Bacillota</taxon>
        <taxon>Clostridia</taxon>
        <taxon>Caldicoprobacterales</taxon>
        <taxon>Caldicoprobacteraceae</taxon>
        <taxon>Caldicoprobacter</taxon>
    </lineage>
</organism>
<dbReference type="GO" id="GO:0001682">
    <property type="term" value="P:tRNA 5'-leader removal"/>
    <property type="evidence" value="ECO:0007669"/>
    <property type="project" value="UniProtKB-UniRule"/>
</dbReference>
<dbReference type="InterPro" id="IPR020568">
    <property type="entry name" value="Ribosomal_Su5_D2-typ_SF"/>
</dbReference>
<evidence type="ECO:0000256" key="7">
    <source>
        <dbReference type="NCBIfam" id="TIGR00188"/>
    </source>
</evidence>
<evidence type="ECO:0000256" key="3">
    <source>
        <dbReference type="ARBA" id="ARBA00022759"/>
    </source>
</evidence>
<dbReference type="GO" id="GO:0030677">
    <property type="term" value="C:ribonuclease P complex"/>
    <property type="evidence" value="ECO:0007669"/>
    <property type="project" value="TreeGrafter"/>
</dbReference>
<comment type="catalytic activity">
    <reaction evidence="6">
        <text>Endonucleolytic cleavage of RNA, removing 5'-extranucleotides from tRNA precursor.</text>
        <dbReference type="EC" id="3.1.26.5"/>
    </reaction>
</comment>
<dbReference type="GO" id="GO:0000049">
    <property type="term" value="F:tRNA binding"/>
    <property type="evidence" value="ECO:0007669"/>
    <property type="project" value="UniProtKB-UniRule"/>
</dbReference>
<keyword evidence="4 6" id="KW-0378">Hydrolase</keyword>
<dbReference type="InterPro" id="IPR000100">
    <property type="entry name" value="RNase_P"/>
</dbReference>
<accession>A0A1I5X222</accession>
<dbReference type="PANTHER" id="PTHR33992">
    <property type="entry name" value="RIBONUCLEASE P PROTEIN COMPONENT"/>
    <property type="match status" value="1"/>
</dbReference>
<evidence type="ECO:0000256" key="5">
    <source>
        <dbReference type="ARBA" id="ARBA00022884"/>
    </source>
</evidence>
<dbReference type="EMBL" id="FOXR01000021">
    <property type="protein sequence ID" value="SFQ26019.1"/>
    <property type="molecule type" value="Genomic_DNA"/>
</dbReference>
<evidence type="ECO:0000256" key="1">
    <source>
        <dbReference type="ARBA" id="ARBA00022694"/>
    </source>
</evidence>
<proteinExistence type="inferred from homology"/>
<dbReference type="Gene3D" id="3.30.230.10">
    <property type="match status" value="1"/>
</dbReference>
<dbReference type="EC" id="3.1.26.5" evidence="6 7"/>
<keyword evidence="5 6" id="KW-0694">RNA-binding</keyword>
<dbReference type="RefSeq" id="WP_177206135.1">
    <property type="nucleotide sequence ID" value="NZ_FOXR01000021.1"/>
</dbReference>
<keyword evidence="3 6" id="KW-0255">Endonuclease</keyword>
<dbReference type="HAMAP" id="MF_00227">
    <property type="entry name" value="RNase_P"/>
    <property type="match status" value="1"/>
</dbReference>
<dbReference type="Pfam" id="PF00825">
    <property type="entry name" value="Ribonuclease_P"/>
    <property type="match status" value="1"/>
</dbReference>
<evidence type="ECO:0000256" key="4">
    <source>
        <dbReference type="ARBA" id="ARBA00022801"/>
    </source>
</evidence>
<comment type="function">
    <text evidence="6">RNaseP catalyzes the removal of the 5'-leader sequence from pre-tRNA to produce the mature 5'-terminus. It can also cleave other RNA substrates such as 4.5S RNA. The protein component plays an auxiliary but essential role in vivo by binding to the 5'-leader sequence and broadening the substrate specificity of the ribozyme.</text>
</comment>
<evidence type="ECO:0000313" key="8">
    <source>
        <dbReference type="EMBL" id="SFQ26019.1"/>
    </source>
</evidence>
<dbReference type="AlphaFoldDB" id="A0A1I5X222"/>
<gene>
    <name evidence="6" type="primary">rnpA</name>
    <name evidence="8" type="ORF">SAMN05444406_12126</name>
</gene>
<evidence type="ECO:0000256" key="2">
    <source>
        <dbReference type="ARBA" id="ARBA00022722"/>
    </source>
</evidence>
<reference evidence="8 9" key="1">
    <citation type="submission" date="2016-10" db="EMBL/GenBank/DDBJ databases">
        <authorList>
            <person name="de Groot N.N."/>
        </authorList>
    </citation>
    <scope>NUCLEOTIDE SEQUENCE [LARGE SCALE GENOMIC DNA]</scope>
    <source>
        <strain evidence="8 9">DSM 20678</strain>
    </source>
</reference>
<dbReference type="SUPFAM" id="SSF54211">
    <property type="entry name" value="Ribosomal protein S5 domain 2-like"/>
    <property type="match status" value="1"/>
</dbReference>